<comment type="caution">
    <text evidence="2">The sequence shown here is derived from an EMBL/GenBank/DDBJ whole genome shotgun (WGS) entry which is preliminary data.</text>
</comment>
<sequence length="305" mass="35447">MTEKNQHAVDIQQIEQGLKVLQRRKWNLSASAVVLAAVGVASLISVFFQQELVFNLFGVAQQVHQLHLPYMVDQQLREAIYQPDYLMNAFSWFGWLILKLIVSFIGAFVIIKLVKKFRFFLVRFQSFILKFVAWLIAFIVLWSGLTYVQYDLKDEGDKELKAFVRYDQNIQQSDIFQYLSKSELPDPVQNYLLAQAALMHKPVDKVVATVYAEKLIKAEQTDPQFLEYGFKPEQLWTIQHQVFNQAVSPLAKGVETQVNRANFWSNIAEKILWEIGAIGLLLGLFFYLIAYRMSKRLQRIGHRMS</sequence>
<feature type="transmembrane region" description="Helical" evidence="1">
    <location>
        <begin position="271"/>
        <end position="290"/>
    </location>
</feature>
<gene>
    <name evidence="2" type="ORF">GAK29_04383</name>
</gene>
<accession>A0A833PAV7</accession>
<dbReference type="AlphaFoldDB" id="A0A833PAV7"/>
<evidence type="ECO:0000313" key="3">
    <source>
        <dbReference type="Proteomes" id="UP000490535"/>
    </source>
</evidence>
<dbReference type="EMBL" id="WNDP01000192">
    <property type="protein sequence ID" value="KAF1017922.1"/>
    <property type="molecule type" value="Genomic_DNA"/>
</dbReference>
<keyword evidence="1" id="KW-1133">Transmembrane helix</keyword>
<name>A0A833PAV7_ACIBZ</name>
<keyword evidence="1" id="KW-0812">Transmembrane</keyword>
<feature type="transmembrane region" description="Helical" evidence="1">
    <location>
        <begin position="127"/>
        <end position="150"/>
    </location>
</feature>
<evidence type="ECO:0000313" key="2">
    <source>
        <dbReference type="EMBL" id="KAF1017922.1"/>
    </source>
</evidence>
<reference evidence="3" key="1">
    <citation type="journal article" date="2020" name="MBio">
        <title>Horizontal gene transfer to a defensive symbiont with a reduced genome amongst a multipartite beetle microbiome.</title>
        <authorList>
            <person name="Waterworth S.C."/>
            <person name="Florez L.V."/>
            <person name="Rees E.R."/>
            <person name="Hertweck C."/>
            <person name="Kaltenpoth M."/>
            <person name="Kwan J.C."/>
        </authorList>
    </citation>
    <scope>NUCLEOTIDE SEQUENCE [LARGE SCALE GENOMIC DNA]</scope>
</reference>
<organism evidence="2 3">
    <name type="scientific">Acinetobacter bereziniae</name>
    <name type="common">Acinetobacter genomosp. 10</name>
    <dbReference type="NCBI Taxonomy" id="106648"/>
    <lineage>
        <taxon>Bacteria</taxon>
        <taxon>Pseudomonadati</taxon>
        <taxon>Pseudomonadota</taxon>
        <taxon>Gammaproteobacteria</taxon>
        <taxon>Moraxellales</taxon>
        <taxon>Moraxellaceae</taxon>
        <taxon>Acinetobacter</taxon>
    </lineage>
</organism>
<dbReference type="Proteomes" id="UP000490535">
    <property type="component" value="Unassembled WGS sequence"/>
</dbReference>
<proteinExistence type="predicted"/>
<keyword evidence="1" id="KW-0472">Membrane</keyword>
<evidence type="ECO:0000256" key="1">
    <source>
        <dbReference type="SAM" id="Phobius"/>
    </source>
</evidence>
<protein>
    <submittedName>
        <fullName evidence="2">Uncharacterized protein</fullName>
    </submittedName>
</protein>
<feature type="transmembrane region" description="Helical" evidence="1">
    <location>
        <begin position="26"/>
        <end position="48"/>
    </location>
</feature>
<feature type="transmembrane region" description="Helical" evidence="1">
    <location>
        <begin position="92"/>
        <end position="115"/>
    </location>
</feature>